<comment type="function">
    <text evidence="9">Part of the tripartite ATP-independent periplasmic (TRAP) transport system.</text>
</comment>
<feature type="transmembrane region" description="Helical" evidence="9">
    <location>
        <begin position="92"/>
        <end position="113"/>
    </location>
</feature>
<dbReference type="Pfam" id="PF04290">
    <property type="entry name" value="DctQ"/>
    <property type="match status" value="1"/>
</dbReference>
<organism evidence="11 12">
    <name type="scientific">Roseovarius marisflavi</name>
    <dbReference type="NCBI Taxonomy" id="1054996"/>
    <lineage>
        <taxon>Bacteria</taxon>
        <taxon>Pseudomonadati</taxon>
        <taxon>Pseudomonadota</taxon>
        <taxon>Alphaproteobacteria</taxon>
        <taxon>Rhodobacterales</taxon>
        <taxon>Roseobacteraceae</taxon>
        <taxon>Roseovarius</taxon>
    </lineage>
</organism>
<dbReference type="RefSeq" id="WP_073200603.1">
    <property type="nucleotide sequence ID" value="NZ_FRBN01000036.1"/>
</dbReference>
<protein>
    <recommendedName>
        <fullName evidence="9">TRAP transporter small permease protein</fullName>
    </recommendedName>
</protein>
<evidence type="ECO:0000313" key="12">
    <source>
        <dbReference type="Proteomes" id="UP000184191"/>
    </source>
</evidence>
<dbReference type="InterPro" id="IPR055348">
    <property type="entry name" value="DctQ"/>
</dbReference>
<keyword evidence="3" id="KW-1003">Cell membrane</keyword>
<dbReference type="OrthoDB" id="9797534at2"/>
<evidence type="ECO:0000256" key="7">
    <source>
        <dbReference type="ARBA" id="ARBA00023136"/>
    </source>
</evidence>
<feature type="transmembrane region" description="Helical" evidence="9">
    <location>
        <begin position="48"/>
        <end position="71"/>
    </location>
</feature>
<gene>
    <name evidence="11" type="ORF">SAMN05444414_13612</name>
</gene>
<evidence type="ECO:0000256" key="4">
    <source>
        <dbReference type="ARBA" id="ARBA00022519"/>
    </source>
</evidence>
<evidence type="ECO:0000256" key="2">
    <source>
        <dbReference type="ARBA" id="ARBA00022448"/>
    </source>
</evidence>
<dbReference type="GO" id="GO:0005886">
    <property type="term" value="C:plasma membrane"/>
    <property type="evidence" value="ECO:0007669"/>
    <property type="project" value="UniProtKB-SubCell"/>
</dbReference>
<keyword evidence="5 9" id="KW-0812">Transmembrane</keyword>
<dbReference type="PANTHER" id="PTHR35011">
    <property type="entry name" value="2,3-DIKETO-L-GULONATE TRAP TRANSPORTER SMALL PERMEASE PROTEIN YIAM"/>
    <property type="match status" value="1"/>
</dbReference>
<comment type="subcellular location">
    <subcellularLocation>
        <location evidence="1 9">Cell inner membrane</location>
        <topology evidence="1 9">Multi-pass membrane protein</topology>
    </subcellularLocation>
</comment>
<keyword evidence="12" id="KW-1185">Reference proteome</keyword>
<dbReference type="EMBL" id="FRBN01000036">
    <property type="protein sequence ID" value="SHL75513.1"/>
    <property type="molecule type" value="Genomic_DNA"/>
</dbReference>
<proteinExistence type="inferred from homology"/>
<name>A0A1M7D806_9RHOB</name>
<dbReference type="GO" id="GO:0015740">
    <property type="term" value="P:C4-dicarboxylate transport"/>
    <property type="evidence" value="ECO:0007669"/>
    <property type="project" value="TreeGrafter"/>
</dbReference>
<feature type="transmembrane region" description="Helical" evidence="9">
    <location>
        <begin position="133"/>
        <end position="154"/>
    </location>
</feature>
<keyword evidence="6 9" id="KW-1133">Transmembrane helix</keyword>
<evidence type="ECO:0000256" key="9">
    <source>
        <dbReference type="RuleBase" id="RU369079"/>
    </source>
</evidence>
<dbReference type="GO" id="GO:0022857">
    <property type="term" value="F:transmembrane transporter activity"/>
    <property type="evidence" value="ECO:0007669"/>
    <property type="project" value="UniProtKB-UniRule"/>
</dbReference>
<accession>A0A1M7D806</accession>
<feature type="domain" description="Tripartite ATP-independent periplasmic transporters DctQ component" evidence="10">
    <location>
        <begin position="31"/>
        <end position="161"/>
    </location>
</feature>
<comment type="similarity">
    <text evidence="8 9">Belongs to the TRAP transporter small permease family.</text>
</comment>
<dbReference type="STRING" id="1054996.SAMN05444414_13612"/>
<dbReference type="AlphaFoldDB" id="A0A1M7D806"/>
<evidence type="ECO:0000256" key="8">
    <source>
        <dbReference type="ARBA" id="ARBA00038436"/>
    </source>
</evidence>
<feature type="transmembrane region" description="Helical" evidence="9">
    <location>
        <begin position="12"/>
        <end position="36"/>
    </location>
</feature>
<comment type="subunit">
    <text evidence="9">The complex comprises the extracytoplasmic solute receptor protein and the two transmembrane proteins.</text>
</comment>
<keyword evidence="2 9" id="KW-0813">Transport</keyword>
<evidence type="ECO:0000256" key="1">
    <source>
        <dbReference type="ARBA" id="ARBA00004429"/>
    </source>
</evidence>
<evidence type="ECO:0000256" key="3">
    <source>
        <dbReference type="ARBA" id="ARBA00022475"/>
    </source>
</evidence>
<sequence length="174" mass="18563">MRQLLDRLYQIAGAIAALSILGICLVVSAQVVLNILARLGGPDLSFTIPSYADFAGYMLSTASFMALAYTLRSGSHIRVNLFVQKLADGPKWVFELVVLTLGIAITGYATWYAGALMAESIEYGDMSTGIIAIPLWIPQTAMVAGLGLLTIALIDTLIEALITRAPVLIDKGSE</sequence>
<keyword evidence="4 9" id="KW-0997">Cell inner membrane</keyword>
<reference evidence="12" key="1">
    <citation type="submission" date="2016-11" db="EMBL/GenBank/DDBJ databases">
        <authorList>
            <person name="Varghese N."/>
            <person name="Submissions S."/>
        </authorList>
    </citation>
    <scope>NUCLEOTIDE SEQUENCE [LARGE SCALE GENOMIC DNA]</scope>
    <source>
        <strain evidence="12">DSM 29327</strain>
    </source>
</reference>
<dbReference type="PANTHER" id="PTHR35011:SF10">
    <property type="entry name" value="TRAP TRANSPORTER SMALL PERMEASE PROTEIN"/>
    <property type="match status" value="1"/>
</dbReference>
<evidence type="ECO:0000256" key="5">
    <source>
        <dbReference type="ARBA" id="ARBA00022692"/>
    </source>
</evidence>
<evidence type="ECO:0000259" key="10">
    <source>
        <dbReference type="Pfam" id="PF04290"/>
    </source>
</evidence>
<dbReference type="Proteomes" id="UP000184191">
    <property type="component" value="Unassembled WGS sequence"/>
</dbReference>
<evidence type="ECO:0000313" key="11">
    <source>
        <dbReference type="EMBL" id="SHL75513.1"/>
    </source>
</evidence>
<dbReference type="InterPro" id="IPR007387">
    <property type="entry name" value="TRAP_DctQ"/>
</dbReference>
<keyword evidence="7 9" id="KW-0472">Membrane</keyword>
<evidence type="ECO:0000256" key="6">
    <source>
        <dbReference type="ARBA" id="ARBA00022989"/>
    </source>
</evidence>